<dbReference type="EMBL" id="RBNJ01000063">
    <property type="protein sequence ID" value="RUS35511.1"/>
    <property type="molecule type" value="Genomic_DNA"/>
</dbReference>
<protein>
    <submittedName>
        <fullName evidence="1">Uncharacterized protein</fullName>
    </submittedName>
</protein>
<comment type="caution">
    <text evidence="1">The sequence shown here is derived from an EMBL/GenBank/DDBJ whole genome shotgun (WGS) entry which is preliminary data.</text>
</comment>
<evidence type="ECO:0000313" key="2">
    <source>
        <dbReference type="Proteomes" id="UP000274822"/>
    </source>
</evidence>
<proteinExistence type="predicted"/>
<dbReference type="AlphaFoldDB" id="A0A433R0I2"/>
<evidence type="ECO:0000313" key="1">
    <source>
        <dbReference type="EMBL" id="RUS35511.1"/>
    </source>
</evidence>
<accession>A0A433R0I2</accession>
<gene>
    <name evidence="1" type="ORF">BC938DRAFT_481591</name>
</gene>
<reference evidence="1 2" key="1">
    <citation type="journal article" date="2018" name="New Phytol.">
        <title>Phylogenomics of Endogonaceae and evolution of mycorrhizas within Mucoromycota.</title>
        <authorList>
            <person name="Chang Y."/>
            <person name="Desiro A."/>
            <person name="Na H."/>
            <person name="Sandor L."/>
            <person name="Lipzen A."/>
            <person name="Clum A."/>
            <person name="Barry K."/>
            <person name="Grigoriev I.V."/>
            <person name="Martin F.M."/>
            <person name="Stajich J.E."/>
            <person name="Smith M.E."/>
            <person name="Bonito G."/>
            <person name="Spatafora J.W."/>
        </authorList>
    </citation>
    <scope>NUCLEOTIDE SEQUENCE [LARGE SCALE GENOMIC DNA]</scope>
    <source>
        <strain evidence="1 2">AD002</strain>
    </source>
</reference>
<keyword evidence="2" id="KW-1185">Reference proteome</keyword>
<sequence>MVPLRFHPRPPSIAPTTALTIAPMIALTIAPTTVHTIAPTTAPHHSQFPLQTATPAPEMNTVAITLYLRSRPFLAAHTIVLTTVLRTRTATPTRHRPHRPRTATLRRQHPTIVQARVITPRRGTDRPPSIATLTIVACPRSRRSMIGTRRTGRGARLGGTIALET</sequence>
<name>A0A433R0I2_9FUNG</name>
<organism evidence="1 2">
    <name type="scientific">Jimgerdemannia flammicorona</name>
    <dbReference type="NCBI Taxonomy" id="994334"/>
    <lineage>
        <taxon>Eukaryota</taxon>
        <taxon>Fungi</taxon>
        <taxon>Fungi incertae sedis</taxon>
        <taxon>Mucoromycota</taxon>
        <taxon>Mucoromycotina</taxon>
        <taxon>Endogonomycetes</taxon>
        <taxon>Endogonales</taxon>
        <taxon>Endogonaceae</taxon>
        <taxon>Jimgerdemannia</taxon>
    </lineage>
</organism>
<dbReference type="Proteomes" id="UP000274822">
    <property type="component" value="Unassembled WGS sequence"/>
</dbReference>